<protein>
    <recommendedName>
        <fullName evidence="4">FYVE-type domain-containing protein</fullName>
    </recommendedName>
</protein>
<name>A0A6H5IC35_9HYME</name>
<reference evidence="2 3" key="1">
    <citation type="submission" date="2020-02" db="EMBL/GenBank/DDBJ databases">
        <authorList>
            <person name="Ferguson B K."/>
        </authorList>
    </citation>
    <scope>NUCLEOTIDE SEQUENCE [LARGE SCALE GENOMIC DNA]</scope>
</reference>
<proteinExistence type="predicted"/>
<dbReference type="InterPro" id="IPR013083">
    <property type="entry name" value="Znf_RING/FYVE/PHD"/>
</dbReference>
<sequence length="475" mass="51503">MRGLRYSADDVAAASPDVNSSSSSSSTSSPSTGWSRQGANKRASSNSHIDYNSGDLREFRNFFKNYSIVVCFSRLGAVILVMVTTQPETGGPSAVASEVSGQTFTKLKQIGSGLMTATGNVKLPRPREHEKLNLQCEALRGIATEKNLAKLKAESEKQPVNRATACRVCIKSIKPEEVSRTCYECQRKVCEDCASYSTTADSDDPQLWCCSVCRRKLAPRDQPAIGKEGSLEVPMLEGLVRRHSDARLGSQAVASVGALGSGLLPPRSPDLRRHSDVSPASLKDLEKFRKVAGERRVSGGDENWEWRSKSRSGSPDRGQRNASPVRGKSPGLVEQDSAGNEIIDDEEDRRQRSRRAAGAQGGSTIRRKSRVTRQHSYDDEIKTGQAMPAQQQQQQQQHSMLVGGPEAALGLPVPLARRASAYDVYSSGPAGGLAVGAPQQHRASISAQGIPAMHQSVHFLPRRCCLIELKLKHCV</sequence>
<dbReference type="InterPro" id="IPR011011">
    <property type="entry name" value="Znf_FYVE_PHD"/>
</dbReference>
<dbReference type="InterPro" id="IPR039032">
    <property type="entry name" value="Rim-like"/>
</dbReference>
<dbReference type="SUPFAM" id="SSF57903">
    <property type="entry name" value="FYVE/PHD zinc finger"/>
    <property type="match status" value="1"/>
</dbReference>
<feature type="region of interest" description="Disordered" evidence="1">
    <location>
        <begin position="293"/>
        <end position="376"/>
    </location>
</feature>
<feature type="region of interest" description="Disordered" evidence="1">
    <location>
        <begin position="1"/>
        <end position="50"/>
    </location>
</feature>
<dbReference type="GO" id="GO:0044325">
    <property type="term" value="F:transmembrane transporter binding"/>
    <property type="evidence" value="ECO:0007669"/>
    <property type="project" value="TreeGrafter"/>
</dbReference>
<evidence type="ECO:0000313" key="3">
    <source>
        <dbReference type="Proteomes" id="UP000479190"/>
    </source>
</evidence>
<dbReference type="PANTHER" id="PTHR12157">
    <property type="entry name" value="REGULATING SYNAPTIC MEMBRANE EXOCYTOSIS PROTEIN"/>
    <property type="match status" value="1"/>
</dbReference>
<dbReference type="GO" id="GO:0048791">
    <property type="term" value="P:calcium ion-regulated exocytosis of neurotransmitter"/>
    <property type="evidence" value="ECO:0007669"/>
    <property type="project" value="TreeGrafter"/>
</dbReference>
<dbReference type="EMBL" id="CADCXV010000678">
    <property type="protein sequence ID" value="CAB0032411.1"/>
    <property type="molecule type" value="Genomic_DNA"/>
</dbReference>
<dbReference type="GO" id="GO:0042734">
    <property type="term" value="C:presynaptic membrane"/>
    <property type="evidence" value="ECO:0007669"/>
    <property type="project" value="TreeGrafter"/>
</dbReference>
<feature type="compositionally biased region" description="Low complexity" evidence="1">
    <location>
        <begin position="9"/>
        <end position="32"/>
    </location>
</feature>
<dbReference type="GO" id="GO:0031267">
    <property type="term" value="F:small GTPase binding"/>
    <property type="evidence" value="ECO:0007669"/>
    <property type="project" value="InterPro"/>
</dbReference>
<dbReference type="GO" id="GO:0048788">
    <property type="term" value="C:cytoskeleton of presynaptic active zone"/>
    <property type="evidence" value="ECO:0007669"/>
    <property type="project" value="TreeGrafter"/>
</dbReference>
<dbReference type="OrthoDB" id="10059918at2759"/>
<keyword evidence="3" id="KW-1185">Reference proteome</keyword>
<dbReference type="PANTHER" id="PTHR12157:SF24">
    <property type="entry name" value="FIFE, ISOFORM D"/>
    <property type="match status" value="1"/>
</dbReference>
<dbReference type="Gene3D" id="3.30.40.10">
    <property type="entry name" value="Zinc/RING finger domain, C3HC4 (zinc finger)"/>
    <property type="match status" value="1"/>
</dbReference>
<feature type="compositionally biased region" description="Basic and acidic residues" evidence="1">
    <location>
        <begin position="293"/>
        <end position="308"/>
    </location>
</feature>
<accession>A0A6H5IC35</accession>
<dbReference type="AlphaFoldDB" id="A0A6H5IC35"/>
<evidence type="ECO:0008006" key="4">
    <source>
        <dbReference type="Google" id="ProtNLM"/>
    </source>
</evidence>
<evidence type="ECO:0000313" key="2">
    <source>
        <dbReference type="EMBL" id="CAB0032411.1"/>
    </source>
</evidence>
<organism evidence="2 3">
    <name type="scientific">Trichogramma brassicae</name>
    <dbReference type="NCBI Taxonomy" id="86971"/>
    <lineage>
        <taxon>Eukaryota</taxon>
        <taxon>Metazoa</taxon>
        <taxon>Ecdysozoa</taxon>
        <taxon>Arthropoda</taxon>
        <taxon>Hexapoda</taxon>
        <taxon>Insecta</taxon>
        <taxon>Pterygota</taxon>
        <taxon>Neoptera</taxon>
        <taxon>Endopterygota</taxon>
        <taxon>Hymenoptera</taxon>
        <taxon>Apocrita</taxon>
        <taxon>Proctotrupomorpha</taxon>
        <taxon>Chalcidoidea</taxon>
        <taxon>Trichogrammatidae</taxon>
        <taxon>Trichogramma</taxon>
    </lineage>
</organism>
<feature type="compositionally biased region" description="Polar residues" evidence="1">
    <location>
        <begin position="33"/>
        <end position="50"/>
    </location>
</feature>
<dbReference type="GO" id="GO:0042391">
    <property type="term" value="P:regulation of membrane potential"/>
    <property type="evidence" value="ECO:0007669"/>
    <property type="project" value="TreeGrafter"/>
</dbReference>
<evidence type="ECO:0000256" key="1">
    <source>
        <dbReference type="SAM" id="MobiDB-lite"/>
    </source>
</evidence>
<dbReference type="GO" id="GO:0048167">
    <property type="term" value="P:regulation of synaptic plasticity"/>
    <property type="evidence" value="ECO:0007669"/>
    <property type="project" value="TreeGrafter"/>
</dbReference>
<dbReference type="GO" id="GO:0050806">
    <property type="term" value="P:positive regulation of synaptic transmission"/>
    <property type="evidence" value="ECO:0007669"/>
    <property type="project" value="TreeGrafter"/>
</dbReference>
<dbReference type="Proteomes" id="UP000479190">
    <property type="component" value="Unassembled WGS sequence"/>
</dbReference>
<gene>
    <name evidence="2" type="ORF">TBRA_LOCUS4349</name>
</gene>